<keyword evidence="2" id="KW-1133">Transmembrane helix</keyword>
<evidence type="ECO:0000313" key="3">
    <source>
        <dbReference type="EMBL" id="KAK3859855.1"/>
    </source>
</evidence>
<keyword evidence="2" id="KW-0812">Transmembrane</keyword>
<keyword evidence="4" id="KW-1185">Reference proteome</keyword>
<dbReference type="EMBL" id="JAWQEG010004888">
    <property type="protein sequence ID" value="KAK3859855.1"/>
    <property type="molecule type" value="Genomic_DNA"/>
</dbReference>
<feature type="region of interest" description="Disordered" evidence="1">
    <location>
        <begin position="38"/>
        <end position="77"/>
    </location>
</feature>
<evidence type="ECO:0000313" key="4">
    <source>
        <dbReference type="Proteomes" id="UP001286313"/>
    </source>
</evidence>
<evidence type="ECO:0000256" key="2">
    <source>
        <dbReference type="SAM" id="Phobius"/>
    </source>
</evidence>
<dbReference type="Proteomes" id="UP001286313">
    <property type="component" value="Unassembled WGS sequence"/>
</dbReference>
<feature type="compositionally biased region" description="Basic and acidic residues" evidence="1">
    <location>
        <begin position="57"/>
        <end position="68"/>
    </location>
</feature>
<gene>
    <name evidence="3" type="ORF">Pcinc_034060</name>
</gene>
<comment type="caution">
    <text evidence="3">The sequence shown here is derived from an EMBL/GenBank/DDBJ whole genome shotgun (WGS) entry which is preliminary data.</text>
</comment>
<keyword evidence="2" id="KW-0472">Membrane</keyword>
<organism evidence="3 4">
    <name type="scientific">Petrolisthes cinctipes</name>
    <name type="common">Flat porcelain crab</name>
    <dbReference type="NCBI Taxonomy" id="88211"/>
    <lineage>
        <taxon>Eukaryota</taxon>
        <taxon>Metazoa</taxon>
        <taxon>Ecdysozoa</taxon>
        <taxon>Arthropoda</taxon>
        <taxon>Crustacea</taxon>
        <taxon>Multicrustacea</taxon>
        <taxon>Malacostraca</taxon>
        <taxon>Eumalacostraca</taxon>
        <taxon>Eucarida</taxon>
        <taxon>Decapoda</taxon>
        <taxon>Pleocyemata</taxon>
        <taxon>Anomura</taxon>
        <taxon>Galatheoidea</taxon>
        <taxon>Porcellanidae</taxon>
        <taxon>Petrolisthes</taxon>
    </lineage>
</organism>
<sequence>MCESRERVSNLVASLQKRGVDLASLSTLNGYRKLLKKRAAAQDEDDNKNSKKGKGKKSNDVVGDDKGDGTGGGGGGKTRGTFYAILLGVLSVLFGTVYYYELYTHHGFARFWLRWENVDLHAEQVSTTVA</sequence>
<accession>A0AAE1K0N1</accession>
<dbReference type="AlphaFoldDB" id="A0AAE1K0N1"/>
<proteinExistence type="predicted"/>
<reference evidence="3" key="1">
    <citation type="submission" date="2023-10" db="EMBL/GenBank/DDBJ databases">
        <title>Genome assemblies of two species of porcelain crab, Petrolisthes cinctipes and Petrolisthes manimaculis (Anomura: Porcellanidae).</title>
        <authorList>
            <person name="Angst P."/>
        </authorList>
    </citation>
    <scope>NUCLEOTIDE SEQUENCE</scope>
    <source>
        <strain evidence="3">PB745_01</strain>
        <tissue evidence="3">Gill</tissue>
    </source>
</reference>
<name>A0AAE1K0N1_PETCI</name>
<feature type="transmembrane region" description="Helical" evidence="2">
    <location>
        <begin position="82"/>
        <end position="100"/>
    </location>
</feature>
<evidence type="ECO:0000256" key="1">
    <source>
        <dbReference type="SAM" id="MobiDB-lite"/>
    </source>
</evidence>
<protein>
    <submittedName>
        <fullName evidence="3">Uncharacterized protein</fullName>
    </submittedName>
</protein>